<dbReference type="AlphaFoldDB" id="X1P2H5"/>
<comment type="caution">
    <text evidence="1">The sequence shown here is derived from an EMBL/GenBank/DDBJ whole genome shotgun (WGS) entry which is preliminary data.</text>
</comment>
<protein>
    <recommendedName>
        <fullName evidence="2">Core-binding (CB) domain-containing protein</fullName>
    </recommendedName>
</protein>
<accession>X1P2H5</accession>
<proteinExistence type="predicted"/>
<dbReference type="EMBL" id="BARV01031347">
    <property type="protein sequence ID" value="GAI36646.1"/>
    <property type="molecule type" value="Genomic_DNA"/>
</dbReference>
<organism evidence="1">
    <name type="scientific">marine sediment metagenome</name>
    <dbReference type="NCBI Taxonomy" id="412755"/>
    <lineage>
        <taxon>unclassified sequences</taxon>
        <taxon>metagenomes</taxon>
        <taxon>ecological metagenomes</taxon>
    </lineage>
</organism>
<reference evidence="1" key="1">
    <citation type="journal article" date="2014" name="Front. Microbiol.">
        <title>High frequency of phylogenetically diverse reductive dehalogenase-homologous genes in deep subseafloor sedimentary metagenomes.</title>
        <authorList>
            <person name="Kawai M."/>
            <person name="Futagami T."/>
            <person name="Toyoda A."/>
            <person name="Takaki Y."/>
            <person name="Nishi S."/>
            <person name="Hori S."/>
            <person name="Arai W."/>
            <person name="Tsubouchi T."/>
            <person name="Morono Y."/>
            <person name="Uchiyama I."/>
            <person name="Ito T."/>
            <person name="Fujiyama A."/>
            <person name="Inagaki F."/>
            <person name="Takami H."/>
        </authorList>
    </citation>
    <scope>NUCLEOTIDE SEQUENCE</scope>
    <source>
        <strain evidence="1">Expedition CK06-06</strain>
    </source>
</reference>
<sequence length="79" mass="9480">MAKLAEMIYNDLIARGREQDTARHWKTWTERFEQVCGVKEKYDRSDVIKFLAWEREQKFTQNSINTHLRPIKLLAQIQG</sequence>
<evidence type="ECO:0000313" key="1">
    <source>
        <dbReference type="EMBL" id="GAI36646.1"/>
    </source>
</evidence>
<gene>
    <name evidence="1" type="ORF">S06H3_49625</name>
</gene>
<feature type="non-terminal residue" evidence="1">
    <location>
        <position position="79"/>
    </location>
</feature>
<evidence type="ECO:0008006" key="2">
    <source>
        <dbReference type="Google" id="ProtNLM"/>
    </source>
</evidence>
<name>X1P2H5_9ZZZZ</name>